<name>A0ABS1DF42_9PROT</name>
<evidence type="ECO:0000313" key="4">
    <source>
        <dbReference type="Proteomes" id="UP001296873"/>
    </source>
</evidence>
<evidence type="ECO:0000313" key="3">
    <source>
        <dbReference type="EMBL" id="MBK1668849.1"/>
    </source>
</evidence>
<evidence type="ECO:0000256" key="2">
    <source>
        <dbReference type="SAM" id="Phobius"/>
    </source>
</evidence>
<feature type="region of interest" description="Disordered" evidence="1">
    <location>
        <begin position="1"/>
        <end position="20"/>
    </location>
</feature>
<keyword evidence="2" id="KW-1133">Transmembrane helix</keyword>
<dbReference type="EMBL" id="NRRL01000031">
    <property type="protein sequence ID" value="MBK1668849.1"/>
    <property type="molecule type" value="Genomic_DNA"/>
</dbReference>
<sequence>MAEIGDHRAGTSAERHHTRESPEYRLLVLGLFPLFLVATVLVRVLTLGRGRLVARDRPRQSVLAEARAVADTILPWAFSKG</sequence>
<evidence type="ECO:0000256" key="1">
    <source>
        <dbReference type="SAM" id="MobiDB-lite"/>
    </source>
</evidence>
<reference evidence="3 4" key="1">
    <citation type="journal article" date="2020" name="Microorganisms">
        <title>Osmotic Adaptation and Compatible Solute Biosynthesis of Phototrophic Bacteria as Revealed from Genome Analyses.</title>
        <authorList>
            <person name="Imhoff J.F."/>
            <person name="Rahn T."/>
            <person name="Kunzel S."/>
            <person name="Keller A."/>
            <person name="Neulinger S.C."/>
        </authorList>
    </citation>
    <scope>NUCLEOTIDE SEQUENCE [LARGE SCALE GENOMIC DNA]</scope>
    <source>
        <strain evidence="3 4">DSM 9895</strain>
    </source>
</reference>
<keyword evidence="4" id="KW-1185">Reference proteome</keyword>
<dbReference type="Proteomes" id="UP001296873">
    <property type="component" value="Unassembled WGS sequence"/>
</dbReference>
<protein>
    <submittedName>
        <fullName evidence="3">Uncharacterized protein</fullName>
    </submittedName>
</protein>
<keyword evidence="2" id="KW-0472">Membrane</keyword>
<comment type="caution">
    <text evidence="3">The sequence shown here is derived from an EMBL/GenBank/DDBJ whole genome shotgun (WGS) entry which is preliminary data.</text>
</comment>
<keyword evidence="2" id="KW-0812">Transmembrane</keyword>
<gene>
    <name evidence="3" type="ORF">CKO28_12485</name>
</gene>
<accession>A0ABS1DF42</accession>
<feature type="transmembrane region" description="Helical" evidence="2">
    <location>
        <begin position="24"/>
        <end position="45"/>
    </location>
</feature>
<dbReference type="RefSeq" id="WP_200341169.1">
    <property type="nucleotide sequence ID" value="NZ_NRRL01000031.1"/>
</dbReference>
<organism evidence="3 4">
    <name type="scientific">Rhodovibrio sodomensis</name>
    <dbReference type="NCBI Taxonomy" id="1088"/>
    <lineage>
        <taxon>Bacteria</taxon>
        <taxon>Pseudomonadati</taxon>
        <taxon>Pseudomonadota</taxon>
        <taxon>Alphaproteobacteria</taxon>
        <taxon>Rhodospirillales</taxon>
        <taxon>Rhodovibrionaceae</taxon>
        <taxon>Rhodovibrio</taxon>
    </lineage>
</organism>
<proteinExistence type="predicted"/>